<evidence type="ECO:0000313" key="4">
    <source>
        <dbReference type="Proteomes" id="UP001596496"/>
    </source>
</evidence>
<protein>
    <submittedName>
        <fullName evidence="3">DUF305 domain-containing protein</fullName>
    </submittedName>
</protein>
<feature type="chain" id="PRO_5046164780" evidence="1">
    <location>
        <begin position="24"/>
        <end position="194"/>
    </location>
</feature>
<dbReference type="Proteomes" id="UP001596496">
    <property type="component" value="Unassembled WGS sequence"/>
</dbReference>
<sequence length="194" mass="20795">MGARGVAVAGVAAVLGLVTMVSASGCAAAPDGGAVKVAASYDDLPYNLTDVLFRREMILHYRQGVTLARLVPGRSRDPYVRGLAERLTGEEAAQVEELAVSLRMWQFTVPDSDKPPVHQMEGMLTPAQLLALKGRSGPAFDRLWLTTLARHTDYGARLADKARDEGKDAATVALARRTAAAQKTRLTEIVSHLS</sequence>
<evidence type="ECO:0000256" key="1">
    <source>
        <dbReference type="SAM" id="SignalP"/>
    </source>
</evidence>
<reference evidence="4" key="1">
    <citation type="journal article" date="2019" name="Int. J. Syst. Evol. Microbiol.">
        <title>The Global Catalogue of Microorganisms (GCM) 10K type strain sequencing project: providing services to taxonomists for standard genome sequencing and annotation.</title>
        <authorList>
            <consortium name="The Broad Institute Genomics Platform"/>
            <consortium name="The Broad Institute Genome Sequencing Center for Infectious Disease"/>
            <person name="Wu L."/>
            <person name="Ma J."/>
        </authorList>
    </citation>
    <scope>NUCLEOTIDE SEQUENCE [LARGE SCALE GENOMIC DNA]</scope>
    <source>
        <strain evidence="4">CECT 7649</strain>
    </source>
</reference>
<evidence type="ECO:0000313" key="3">
    <source>
        <dbReference type="EMBL" id="MFC7387531.1"/>
    </source>
</evidence>
<name>A0ABW2PGM3_9ACTN</name>
<dbReference type="InterPro" id="IPR012347">
    <property type="entry name" value="Ferritin-like"/>
</dbReference>
<gene>
    <name evidence="3" type="ORF">ACFQSB_35375</name>
</gene>
<evidence type="ECO:0000259" key="2">
    <source>
        <dbReference type="Pfam" id="PF03713"/>
    </source>
</evidence>
<keyword evidence="4" id="KW-1185">Reference proteome</keyword>
<dbReference type="EMBL" id="JBHTCG010000039">
    <property type="protein sequence ID" value="MFC7387531.1"/>
    <property type="molecule type" value="Genomic_DNA"/>
</dbReference>
<keyword evidence="1" id="KW-0732">Signal</keyword>
<comment type="caution">
    <text evidence="3">The sequence shown here is derived from an EMBL/GenBank/DDBJ whole genome shotgun (WGS) entry which is preliminary data.</text>
</comment>
<dbReference type="PROSITE" id="PS51257">
    <property type="entry name" value="PROKAR_LIPOPROTEIN"/>
    <property type="match status" value="1"/>
</dbReference>
<feature type="signal peptide" evidence="1">
    <location>
        <begin position="1"/>
        <end position="23"/>
    </location>
</feature>
<accession>A0ABW2PGM3</accession>
<dbReference type="PANTHER" id="PTHR36933:SF1">
    <property type="entry name" value="SLL0788 PROTEIN"/>
    <property type="match status" value="1"/>
</dbReference>
<dbReference type="PANTHER" id="PTHR36933">
    <property type="entry name" value="SLL0788 PROTEIN"/>
    <property type="match status" value="1"/>
</dbReference>
<dbReference type="Pfam" id="PF03713">
    <property type="entry name" value="DUF305"/>
    <property type="match status" value="1"/>
</dbReference>
<dbReference type="RefSeq" id="WP_380831274.1">
    <property type="nucleotide sequence ID" value="NZ_JBHTCG010000039.1"/>
</dbReference>
<organism evidence="3 4">
    <name type="scientific">Sphaerisporangium rhizosphaerae</name>
    <dbReference type="NCBI Taxonomy" id="2269375"/>
    <lineage>
        <taxon>Bacteria</taxon>
        <taxon>Bacillati</taxon>
        <taxon>Actinomycetota</taxon>
        <taxon>Actinomycetes</taxon>
        <taxon>Streptosporangiales</taxon>
        <taxon>Streptosporangiaceae</taxon>
        <taxon>Sphaerisporangium</taxon>
    </lineage>
</organism>
<dbReference type="Gene3D" id="1.20.1260.10">
    <property type="match status" value="1"/>
</dbReference>
<dbReference type="InterPro" id="IPR005183">
    <property type="entry name" value="DUF305_CopM-like"/>
</dbReference>
<feature type="domain" description="DUF305" evidence="2">
    <location>
        <begin position="50"/>
        <end position="188"/>
    </location>
</feature>
<proteinExistence type="predicted"/>